<dbReference type="EMBL" id="JAMSHJ010000006">
    <property type="protein sequence ID" value="KAI5396147.1"/>
    <property type="molecule type" value="Genomic_DNA"/>
</dbReference>
<evidence type="ECO:0000259" key="2">
    <source>
        <dbReference type="Pfam" id="PF25597"/>
    </source>
</evidence>
<dbReference type="Proteomes" id="UP001058974">
    <property type="component" value="Chromosome 6"/>
</dbReference>
<organism evidence="3 4">
    <name type="scientific">Pisum sativum</name>
    <name type="common">Garden pea</name>
    <name type="synonym">Lathyrus oleraceus</name>
    <dbReference type="NCBI Taxonomy" id="3888"/>
    <lineage>
        <taxon>Eukaryota</taxon>
        <taxon>Viridiplantae</taxon>
        <taxon>Streptophyta</taxon>
        <taxon>Embryophyta</taxon>
        <taxon>Tracheophyta</taxon>
        <taxon>Spermatophyta</taxon>
        <taxon>Magnoliopsida</taxon>
        <taxon>eudicotyledons</taxon>
        <taxon>Gunneridae</taxon>
        <taxon>Pentapetalae</taxon>
        <taxon>rosids</taxon>
        <taxon>fabids</taxon>
        <taxon>Fabales</taxon>
        <taxon>Fabaceae</taxon>
        <taxon>Papilionoideae</taxon>
        <taxon>50 kb inversion clade</taxon>
        <taxon>NPAAA clade</taxon>
        <taxon>Hologalegina</taxon>
        <taxon>IRL clade</taxon>
        <taxon>Fabeae</taxon>
        <taxon>Lathyrus</taxon>
    </lineage>
</organism>
<feature type="region of interest" description="Disordered" evidence="1">
    <location>
        <begin position="55"/>
        <end position="134"/>
    </location>
</feature>
<reference evidence="3 4" key="1">
    <citation type="journal article" date="2022" name="Nat. Genet.">
        <title>Improved pea reference genome and pan-genome highlight genomic features and evolutionary characteristics.</title>
        <authorList>
            <person name="Yang T."/>
            <person name="Liu R."/>
            <person name="Luo Y."/>
            <person name="Hu S."/>
            <person name="Wang D."/>
            <person name="Wang C."/>
            <person name="Pandey M.K."/>
            <person name="Ge S."/>
            <person name="Xu Q."/>
            <person name="Li N."/>
            <person name="Li G."/>
            <person name="Huang Y."/>
            <person name="Saxena R.K."/>
            <person name="Ji Y."/>
            <person name="Li M."/>
            <person name="Yan X."/>
            <person name="He Y."/>
            <person name="Liu Y."/>
            <person name="Wang X."/>
            <person name="Xiang C."/>
            <person name="Varshney R.K."/>
            <person name="Ding H."/>
            <person name="Gao S."/>
            <person name="Zong X."/>
        </authorList>
    </citation>
    <scope>NUCLEOTIDE SEQUENCE [LARGE SCALE GENOMIC DNA]</scope>
    <source>
        <strain evidence="3 4">cv. Zhongwan 6</strain>
    </source>
</reference>
<evidence type="ECO:0000313" key="3">
    <source>
        <dbReference type="EMBL" id="KAI5396147.1"/>
    </source>
</evidence>
<dbReference type="Pfam" id="PF25597">
    <property type="entry name" value="SH3_retrovirus"/>
    <property type="match status" value="1"/>
</dbReference>
<comment type="caution">
    <text evidence="3">The sequence shown here is derived from an EMBL/GenBank/DDBJ whole genome shotgun (WGS) entry which is preliminary data.</text>
</comment>
<gene>
    <name evidence="3" type="ORF">KIW84_062373</name>
</gene>
<keyword evidence="4" id="KW-1185">Reference proteome</keyword>
<dbReference type="Gramene" id="Psat06G0237300-T1">
    <property type="protein sequence ID" value="KAI5396147.1"/>
    <property type="gene ID" value="KIW84_062373"/>
</dbReference>
<feature type="compositionally biased region" description="Basic and acidic residues" evidence="1">
    <location>
        <begin position="119"/>
        <end position="128"/>
    </location>
</feature>
<proteinExistence type="predicted"/>
<name>A0A9D4W6R0_PEA</name>
<evidence type="ECO:0000256" key="1">
    <source>
        <dbReference type="SAM" id="MobiDB-lite"/>
    </source>
</evidence>
<protein>
    <recommendedName>
        <fullName evidence="2">Retroviral polymerase SH3-like domain-containing protein</fullName>
    </recommendedName>
</protein>
<accession>A0A9D4W6R0</accession>
<dbReference type="AlphaFoldDB" id="A0A9D4W6R0"/>
<feature type="compositionally biased region" description="Basic and acidic residues" evidence="1">
    <location>
        <begin position="88"/>
        <end position="103"/>
    </location>
</feature>
<evidence type="ECO:0000313" key="4">
    <source>
        <dbReference type="Proteomes" id="UP001058974"/>
    </source>
</evidence>
<sequence>MFNVETNKVIVSRDVVFEENKQWEWGKDYEGQLNSELEWEEQKTNKRVEEIVQKIGEEKETPESEGEVECEKTQETRDQEDAEPPVNQRERGKSSVQGRDRRMPHWMNDYVSGENPSDDEAHMVKDAEAGDPIW</sequence>
<feature type="domain" description="Retroviral polymerase SH3-like" evidence="2">
    <location>
        <begin position="2"/>
        <end position="28"/>
    </location>
</feature>
<dbReference type="InterPro" id="IPR057670">
    <property type="entry name" value="SH3_retrovirus"/>
</dbReference>
<feature type="compositionally biased region" description="Basic and acidic residues" evidence="1">
    <location>
        <begin position="69"/>
        <end position="79"/>
    </location>
</feature>